<dbReference type="EMBL" id="FZQP02002990">
    <property type="protein sequence ID" value="VVC97024.1"/>
    <property type="molecule type" value="Genomic_DNA"/>
</dbReference>
<evidence type="ECO:0000313" key="1">
    <source>
        <dbReference type="EMBL" id="VVC97024.1"/>
    </source>
</evidence>
<gene>
    <name evidence="1" type="ORF">LSINAPIS_LOCUS8399</name>
</gene>
<keyword evidence="2" id="KW-1185">Reference proteome</keyword>
<name>A0A5E4QFF0_9NEOP</name>
<dbReference type="AlphaFoldDB" id="A0A5E4QFF0"/>
<sequence length="68" mass="7451">MLAGEETSIEIVQRWLQRRGSDDIDTVTMRVSGTVVARLCGRVQRSRACGRRGAICAQCTRGARGVQT</sequence>
<organism evidence="1 2">
    <name type="scientific">Leptidea sinapis</name>
    <dbReference type="NCBI Taxonomy" id="189913"/>
    <lineage>
        <taxon>Eukaryota</taxon>
        <taxon>Metazoa</taxon>
        <taxon>Ecdysozoa</taxon>
        <taxon>Arthropoda</taxon>
        <taxon>Hexapoda</taxon>
        <taxon>Insecta</taxon>
        <taxon>Pterygota</taxon>
        <taxon>Neoptera</taxon>
        <taxon>Endopterygota</taxon>
        <taxon>Lepidoptera</taxon>
        <taxon>Glossata</taxon>
        <taxon>Ditrysia</taxon>
        <taxon>Papilionoidea</taxon>
        <taxon>Pieridae</taxon>
        <taxon>Dismorphiinae</taxon>
        <taxon>Leptidea</taxon>
    </lineage>
</organism>
<reference evidence="1 2" key="1">
    <citation type="submission" date="2017-07" db="EMBL/GenBank/DDBJ databases">
        <authorList>
            <person name="Talla V."/>
            <person name="Backstrom N."/>
        </authorList>
    </citation>
    <scope>NUCLEOTIDE SEQUENCE [LARGE SCALE GENOMIC DNA]</scope>
</reference>
<accession>A0A5E4QFF0</accession>
<dbReference type="Proteomes" id="UP000324832">
    <property type="component" value="Unassembled WGS sequence"/>
</dbReference>
<protein>
    <submittedName>
        <fullName evidence="1">Uncharacterized protein</fullName>
    </submittedName>
</protein>
<proteinExistence type="predicted"/>
<evidence type="ECO:0000313" key="2">
    <source>
        <dbReference type="Proteomes" id="UP000324832"/>
    </source>
</evidence>